<keyword evidence="2" id="KW-1185">Reference proteome</keyword>
<name>A0A195DKI2_9HYME</name>
<accession>A0A195DKI2</accession>
<proteinExistence type="predicted"/>
<evidence type="ECO:0000313" key="1">
    <source>
        <dbReference type="EMBL" id="KYN13347.1"/>
    </source>
</evidence>
<organism evidence="1 2">
    <name type="scientific">Trachymyrmex cornetzi</name>
    <dbReference type="NCBI Taxonomy" id="471704"/>
    <lineage>
        <taxon>Eukaryota</taxon>
        <taxon>Metazoa</taxon>
        <taxon>Ecdysozoa</taxon>
        <taxon>Arthropoda</taxon>
        <taxon>Hexapoda</taxon>
        <taxon>Insecta</taxon>
        <taxon>Pterygota</taxon>
        <taxon>Neoptera</taxon>
        <taxon>Endopterygota</taxon>
        <taxon>Hymenoptera</taxon>
        <taxon>Apocrita</taxon>
        <taxon>Aculeata</taxon>
        <taxon>Formicoidea</taxon>
        <taxon>Formicidae</taxon>
        <taxon>Myrmicinae</taxon>
        <taxon>Trachymyrmex</taxon>
    </lineage>
</organism>
<dbReference type="Proteomes" id="UP000078492">
    <property type="component" value="Unassembled WGS sequence"/>
</dbReference>
<protein>
    <submittedName>
        <fullName evidence="1">Uncharacterized protein</fullName>
    </submittedName>
</protein>
<reference evidence="1 2" key="1">
    <citation type="submission" date="2015-09" db="EMBL/GenBank/DDBJ databases">
        <title>Trachymyrmex cornetzi WGS genome.</title>
        <authorList>
            <person name="Nygaard S."/>
            <person name="Hu H."/>
            <person name="Boomsma J."/>
            <person name="Zhang G."/>
        </authorList>
    </citation>
    <scope>NUCLEOTIDE SEQUENCE [LARGE SCALE GENOMIC DNA]</scope>
    <source>
        <strain evidence="1">Tcor2-1</strain>
        <tissue evidence="1">Whole body</tissue>
    </source>
</reference>
<sequence length="156" mass="18326">MPSRRRWRRRDEERYQDVAWERRERMLATPLIADSLIGRGTAGGRKIIKLLPTLKSLTMVEVIHPTYVNEERNFKARTTSRPCMFHNFDRVITRDLRRHRESRVLKISSSDVNTGYRLTREGGLMSEVERTRALTQPRRTICCDQSRSRASSLHAS</sequence>
<gene>
    <name evidence="1" type="ORF">ALC57_14360</name>
</gene>
<dbReference type="AlphaFoldDB" id="A0A195DKI2"/>
<dbReference type="EMBL" id="KQ980765">
    <property type="protein sequence ID" value="KYN13347.1"/>
    <property type="molecule type" value="Genomic_DNA"/>
</dbReference>
<evidence type="ECO:0000313" key="2">
    <source>
        <dbReference type="Proteomes" id="UP000078492"/>
    </source>
</evidence>